<dbReference type="SUPFAM" id="SSF52091">
    <property type="entry name" value="SpoIIaa-like"/>
    <property type="match status" value="1"/>
</dbReference>
<evidence type="ECO:0000256" key="1">
    <source>
        <dbReference type="ARBA" id="ARBA00022553"/>
    </source>
</evidence>
<dbReference type="CDD" id="cd07041">
    <property type="entry name" value="STAS_RsbR_RsbS_like"/>
    <property type="match status" value="1"/>
</dbReference>
<comment type="caution">
    <text evidence="3">The sequence shown here is derived from an EMBL/GenBank/DDBJ whole genome shotgun (WGS) entry which is preliminary data.</text>
</comment>
<proteinExistence type="predicted"/>
<sequence length="277" mass="31656">MKESLQFYSTYLQKEKISLVQKLLKQVYKEIHISATSKDSLQVDMTKHQGLLENLLHRISLALLKTPKEQEAMHLKYDIHEYFFQEGTLLKDTVEILSEFRLQLMMNLKAQGIKQNIPNEDTLIVYEKIVFIFDETIRNTTTHFNLKHQEKVEAVENEILELGAPIVPLTKGIAVLPLIGRFNQVRVDYILSYVLPKVAEAHIDTLILDLSGVHVFDTFVAQSFFQIRDVLSLLGIEAIMTGIRPDLAQTAVQLGIPSTGLRMYNNVQHALESLNVL</sequence>
<dbReference type="InterPro" id="IPR051932">
    <property type="entry name" value="Bact_StressResp_Reg"/>
</dbReference>
<gene>
    <name evidence="3" type="ORF">A3864_15835</name>
</gene>
<keyword evidence="1" id="KW-0597">Phosphoprotein</keyword>
<reference evidence="3 4" key="1">
    <citation type="submission" date="2016-03" db="EMBL/GenBank/DDBJ databases">
        <title>Comparison of Bacillus endophyticus and B. anthracis characteristics using whole genome sequence analysis and microbiological techniques.</title>
        <authorList>
            <person name="Lekota K.E."/>
            <person name="Mafofo J."/>
            <person name="Rees J."/>
            <person name="Muchadeyi F.C."/>
            <person name="Madoroba E."/>
            <person name="Van Heerden H."/>
        </authorList>
    </citation>
    <scope>NUCLEOTIDE SEQUENCE [LARGE SCALE GENOMIC DNA]</scope>
    <source>
        <strain evidence="3 4">3631_10C</strain>
        <plasmid evidence="3">pBEH1</plasmid>
    </source>
</reference>
<name>A0AAX1Q7J5_9BACI</name>
<dbReference type="AlphaFoldDB" id="A0AAX1Q7J5"/>
<evidence type="ECO:0000259" key="2">
    <source>
        <dbReference type="PROSITE" id="PS50801"/>
    </source>
</evidence>
<keyword evidence="3" id="KW-0614">Plasmid</keyword>
<dbReference type="PANTHER" id="PTHR33745:SF3">
    <property type="entry name" value="RSBT CO-ANTAGONIST PROTEIN RSBRC"/>
    <property type="match status" value="1"/>
</dbReference>
<dbReference type="Gene3D" id="3.30.750.24">
    <property type="entry name" value="STAS domain"/>
    <property type="match status" value="1"/>
</dbReference>
<dbReference type="InterPro" id="IPR002645">
    <property type="entry name" value="STAS_dom"/>
</dbReference>
<dbReference type="PANTHER" id="PTHR33745">
    <property type="entry name" value="RSBT ANTAGONIST PROTEIN RSBS-RELATED"/>
    <property type="match status" value="1"/>
</dbReference>
<feature type="domain" description="STAS" evidence="2">
    <location>
        <begin position="163"/>
        <end position="274"/>
    </location>
</feature>
<dbReference type="PROSITE" id="PS50801">
    <property type="entry name" value="STAS"/>
    <property type="match status" value="1"/>
</dbReference>
<dbReference type="RefSeq" id="WP_113765767.1">
    <property type="nucleotide sequence ID" value="NZ_LVYK01000036.1"/>
</dbReference>
<dbReference type="Pfam" id="PF01740">
    <property type="entry name" value="STAS"/>
    <property type="match status" value="1"/>
</dbReference>
<geneLocation type="plasmid" evidence="3">
    <name>pBEH1</name>
</geneLocation>
<dbReference type="InterPro" id="IPR036513">
    <property type="entry name" value="STAS_dom_sf"/>
</dbReference>
<accession>A0AAX1Q7J5</accession>
<protein>
    <recommendedName>
        <fullName evidence="2">STAS domain-containing protein</fullName>
    </recommendedName>
</protein>
<organism evidence="3 4">
    <name type="scientific">Priestia endophytica</name>
    <dbReference type="NCBI Taxonomy" id="135735"/>
    <lineage>
        <taxon>Bacteria</taxon>
        <taxon>Bacillati</taxon>
        <taxon>Bacillota</taxon>
        <taxon>Bacilli</taxon>
        <taxon>Bacillales</taxon>
        <taxon>Bacillaceae</taxon>
        <taxon>Priestia</taxon>
    </lineage>
</organism>
<dbReference type="Proteomes" id="UP000250174">
    <property type="component" value="Unassembled WGS sequence"/>
</dbReference>
<evidence type="ECO:0000313" key="4">
    <source>
        <dbReference type="Proteomes" id="UP000250174"/>
    </source>
</evidence>
<dbReference type="EMBL" id="LVYK01000036">
    <property type="protein sequence ID" value="RAS75465.1"/>
    <property type="molecule type" value="Genomic_DNA"/>
</dbReference>
<evidence type="ECO:0000313" key="3">
    <source>
        <dbReference type="EMBL" id="RAS75465.1"/>
    </source>
</evidence>